<organism evidence="1 2">
    <name type="scientific">Pleurotus cornucopiae</name>
    <name type="common">Cornucopia mushroom</name>
    <dbReference type="NCBI Taxonomy" id="5321"/>
    <lineage>
        <taxon>Eukaryota</taxon>
        <taxon>Fungi</taxon>
        <taxon>Dikarya</taxon>
        <taxon>Basidiomycota</taxon>
        <taxon>Agaricomycotina</taxon>
        <taxon>Agaricomycetes</taxon>
        <taxon>Agaricomycetidae</taxon>
        <taxon>Agaricales</taxon>
        <taxon>Pleurotineae</taxon>
        <taxon>Pleurotaceae</taxon>
        <taxon>Pleurotus</taxon>
    </lineage>
</organism>
<proteinExistence type="predicted"/>
<sequence length="105" mass="11970">MRLVLDVDDQHVPGDADGDAGEDGREDGDNEYEEEDDSEIDEDLYDPEAFPGLADTDEAYIRALCQEDLRWGLSMTCILRRWASFSNSTTLCSRLDMTLKDQLRF</sequence>
<comment type="caution">
    <text evidence="1">The sequence shown here is derived from an EMBL/GenBank/DDBJ whole genome shotgun (WGS) entry which is preliminary data.</text>
</comment>
<keyword evidence="2" id="KW-1185">Reference proteome</keyword>
<gene>
    <name evidence="1" type="ORF">CCMSSC00406_0005981</name>
</gene>
<name>A0ACB7INB0_PLECO</name>
<reference evidence="1 2" key="1">
    <citation type="journal article" date="2021" name="Appl. Environ. Microbiol.">
        <title>Genetic linkage and physical mapping for an oyster mushroom Pleurotus cornucopiae and QTL analysis for the trait cap color.</title>
        <authorList>
            <person name="Zhang Y."/>
            <person name="Gao W."/>
            <person name="Sonnenberg A."/>
            <person name="Chen Q."/>
            <person name="Zhang J."/>
            <person name="Huang C."/>
        </authorList>
    </citation>
    <scope>NUCLEOTIDE SEQUENCE [LARGE SCALE GENOMIC DNA]</scope>
    <source>
        <strain evidence="1">CCMSSC00406</strain>
    </source>
</reference>
<dbReference type="EMBL" id="WQMT02000009">
    <property type="protein sequence ID" value="KAG9219697.1"/>
    <property type="molecule type" value="Genomic_DNA"/>
</dbReference>
<evidence type="ECO:0000313" key="2">
    <source>
        <dbReference type="Proteomes" id="UP000824881"/>
    </source>
</evidence>
<evidence type="ECO:0000313" key="1">
    <source>
        <dbReference type="EMBL" id="KAG9219697.1"/>
    </source>
</evidence>
<protein>
    <submittedName>
        <fullName evidence="1">Uncharacterized protein</fullName>
    </submittedName>
</protein>
<dbReference type="Proteomes" id="UP000824881">
    <property type="component" value="Unassembled WGS sequence"/>
</dbReference>
<accession>A0ACB7INB0</accession>